<dbReference type="EnsemblMetazoa" id="ACUA012507-RA">
    <property type="protein sequence ID" value="ACUA012507-PA"/>
    <property type="gene ID" value="ACUA012507"/>
</dbReference>
<dbReference type="VEuPathDB" id="VectorBase:ACUA012507"/>
<reference evidence="2" key="1">
    <citation type="submission" date="2013-09" db="EMBL/GenBank/DDBJ databases">
        <title>The Genome Sequence of Anopheles culicifacies species A.</title>
        <authorList>
            <consortium name="The Broad Institute Genomics Platform"/>
            <person name="Neafsey D.E."/>
            <person name="Besansky N."/>
            <person name="Howell P."/>
            <person name="Walton C."/>
            <person name="Young S.K."/>
            <person name="Zeng Q."/>
            <person name="Gargeya S."/>
            <person name="Fitzgerald M."/>
            <person name="Haas B."/>
            <person name="Abouelleil A."/>
            <person name="Allen A.W."/>
            <person name="Alvarado L."/>
            <person name="Arachchi H.M."/>
            <person name="Berlin A.M."/>
            <person name="Chapman S.B."/>
            <person name="Gainer-Dewar J."/>
            <person name="Goldberg J."/>
            <person name="Griggs A."/>
            <person name="Gujja S."/>
            <person name="Hansen M."/>
            <person name="Howarth C."/>
            <person name="Imamovic A."/>
            <person name="Ireland A."/>
            <person name="Larimer J."/>
            <person name="McCowan C."/>
            <person name="Murphy C."/>
            <person name="Pearson M."/>
            <person name="Poon T.W."/>
            <person name="Priest M."/>
            <person name="Roberts A."/>
            <person name="Saif S."/>
            <person name="Shea T."/>
            <person name="Sisk P."/>
            <person name="Sykes S."/>
            <person name="Wortman J."/>
            <person name="Nusbaum C."/>
            <person name="Birren B."/>
        </authorList>
    </citation>
    <scope>NUCLEOTIDE SEQUENCE [LARGE SCALE GENOMIC DNA]</scope>
    <source>
        <strain evidence="2">A-37</strain>
    </source>
</reference>
<organism evidence="1 2">
    <name type="scientific">Anopheles culicifacies</name>
    <dbReference type="NCBI Taxonomy" id="139723"/>
    <lineage>
        <taxon>Eukaryota</taxon>
        <taxon>Metazoa</taxon>
        <taxon>Ecdysozoa</taxon>
        <taxon>Arthropoda</taxon>
        <taxon>Hexapoda</taxon>
        <taxon>Insecta</taxon>
        <taxon>Pterygota</taxon>
        <taxon>Neoptera</taxon>
        <taxon>Endopterygota</taxon>
        <taxon>Diptera</taxon>
        <taxon>Nematocera</taxon>
        <taxon>Culicoidea</taxon>
        <taxon>Culicidae</taxon>
        <taxon>Anophelinae</taxon>
        <taxon>Anopheles</taxon>
        <taxon>culicifacies species complex</taxon>
    </lineage>
</organism>
<proteinExistence type="predicted"/>
<dbReference type="Proteomes" id="UP000075883">
    <property type="component" value="Unassembled WGS sequence"/>
</dbReference>
<accession>A0A182M942</accession>
<evidence type="ECO:0000313" key="2">
    <source>
        <dbReference type="Proteomes" id="UP000075883"/>
    </source>
</evidence>
<dbReference type="AlphaFoldDB" id="A0A182M942"/>
<keyword evidence="2" id="KW-1185">Reference proteome</keyword>
<sequence length="139" mass="15171">MDVQRILVSLRTKSGNIPYGHGTAYEVIRLQFVRNYTNHILRCHATPSGTRSSMVILGAVGRMPPNIAVMLALVVCTLAAPAPEPKPDPKAQLLAAAPLGYATYPYPYAISPYSSVLAPYTTYAYPSLAYSYNYPYALL</sequence>
<protein>
    <submittedName>
        <fullName evidence="1">Uncharacterized protein</fullName>
    </submittedName>
</protein>
<dbReference type="EMBL" id="AXCM01001630">
    <property type="status" value="NOT_ANNOTATED_CDS"/>
    <property type="molecule type" value="Genomic_DNA"/>
</dbReference>
<name>A0A182M942_9DIPT</name>
<reference evidence="1" key="2">
    <citation type="submission" date="2020-05" db="UniProtKB">
        <authorList>
            <consortium name="EnsemblMetazoa"/>
        </authorList>
    </citation>
    <scope>IDENTIFICATION</scope>
    <source>
        <strain evidence="1">A-37</strain>
    </source>
</reference>
<evidence type="ECO:0000313" key="1">
    <source>
        <dbReference type="EnsemblMetazoa" id="ACUA012507-PA"/>
    </source>
</evidence>